<dbReference type="Ensembl" id="ENSCABT00000024767.1">
    <property type="protein sequence ID" value="ENSCABP00000022605.1"/>
    <property type="gene ID" value="ENSCABG00000016644.1"/>
</dbReference>
<feature type="domain" description="Fibronectin type-III" evidence="3">
    <location>
        <begin position="1201"/>
        <end position="1291"/>
    </location>
</feature>
<sequence>AEPGTQPSLGELSASDVTHDSALLSWTVQAGDFDSFLLQYKDAEGKPQALPVDGGSSTVTVTNLAPSRRYKFNLYGISGRKRLGPVSTDTVTATAPTEAVPTAQPSLGELSASDITHNSILLSWTVQAGDFDSFLLQYKDAEGKPQALPVDGGSRVVTVTNLAPSRRYKFNLYGISGHKRLGPISTDTITAPQDPMQREEEITAEPSLGELSASDITHDSILLSWTVQAGDFDSFLLQYKDAEGKPQALPVDGGSRTVTVTNLAPSHRYNFKFYGVSGRKRLGPISTNAVTGQCPLAGNNQAPEEPGKPLGELSASNVTRDSILLSWTVQAGDFDSFLLQYKDKEGKPQALPMEGGSRTVTITNLAPSRRYKFNLYGVSGRKRLGPISTDTVTGQRLSPLGEEEPSLGELSASDVTHNSILLSWTIQAGDFDSFLLQYKDAEGKPQALPVDGGSRTVTVTNLAPSRRYKFNLYGISGRKRLGPISTDTVTAVAPREEAVGMQLRLGELSAANAGHDSIDLSWTVEEGTFDSFILQYRDAEGNPRALPVDGALRSLHLHDLAPSRRYKFNLYGISGRKRLGPVSTNAVTAAAPTEAVPTAQPSLGELSASNLTHDSILLSWTVQAGDFDSFLLQYKDAEGKPQALPVEGGSRTVTVTNLAPSRRYKFNLYGVSGRKRLGPISTDAVTGQQQLPGHQPLPLVPCFAVQCGGNIGHPAAPQKEAPPPPPTAPFTPLSVPTTAPWKEKPAPQPSLGELSASDVTHDSIRLSWTIHAGDFNSFLLQYKDAEGKTQALPVEGGSRTVTVTNLAPSRRYKFNLYGIYGRKRLGPISTDAITEEVPTAQPSLGELSASDVTHDSILLSWTVQAGDFDSFLLQYKDAEGKPQALPVDGGSRTVTVTNLAPSRRYKFNLYGISGRKRLGWPVALCPPDARPLRLGELSASNVTRDSALLSWTVEEGTFDSFILQYKDAEGKPQVLPVDGGSRTVTVTNLAPSRRYKFNLYGISGRKRLGPVSTDTITGQRLLPEHQTVLAASSWTVQAGELRDSFLLQYKDAEGKPQALPVDGGSRTVTITNLAPSRRYKFNLYGISGRKRLGPISTDTEEGAGMQLRLGPLSASDITHDSLNLSWTVEEGTFDSFILQYRDADGKPQVLPVDGGSRTVTVTSLAPSRRYKFNLYGISGRKRLGPVSTDTVTGQPAGRGPKLGELSTSEVTKDSVRLSWTVQAGAFDSFLLQYRDAEGKPQALPVDGGSRTLVVSDLLPSRKYKFNLYGISGHKRLGPISTDAVTGQCRGLTLSTLSSSVTPARLEQLLVSEVTPTSLRLRWDAPEGDFDTFLIRYRAEGRGPAQEVPVPGAQRSAVLRGLRPGTEYDLAVSLGPLGGLLSLTLCALSAVPDGPSDLRAVNIADTSALLRWRPPRAPVQSYKLSYGPPQGERGGRAGQHSPPLPRRVAPALAPGSGGGISWALGCRVPAAPVAPARLAPSASRAPRPPHPLTPSSPPGPRDTAAPRDRPSTPGWLRLDTCVVLSQRPCGDGGATAAPPPAPPSHRYGGRGTANAGGGGERVAVAGRGGEAVGGWGRRSGAAGGSRRGGDQCGGGRSGVARGRGWRQQESRARGRSGGAGSGRGRSGTKVEGGEAVGGGGKECGMEGGRA</sequence>
<feature type="domain" description="Fibronectin type-III" evidence="3">
    <location>
        <begin position="207"/>
        <end position="297"/>
    </location>
</feature>
<feature type="domain" description="Fibronectin type-III" evidence="3">
    <location>
        <begin position="406"/>
        <end position="496"/>
    </location>
</feature>
<dbReference type="SUPFAM" id="SSF49265">
    <property type="entry name" value="Fibronectin type III"/>
    <property type="match status" value="13"/>
</dbReference>
<feature type="compositionally biased region" description="Gly residues" evidence="2">
    <location>
        <begin position="1548"/>
        <end position="1596"/>
    </location>
</feature>
<dbReference type="PROSITE" id="PS50853">
    <property type="entry name" value="FN3"/>
    <property type="match status" value="13"/>
</dbReference>
<feature type="domain" description="Fibronectin type-III" evidence="3">
    <location>
        <begin position="309"/>
        <end position="400"/>
    </location>
</feature>
<protein>
    <recommendedName>
        <fullName evidence="3">Fibronectin type-III domain-containing protein</fullName>
    </recommendedName>
</protein>
<dbReference type="InterPro" id="IPR003961">
    <property type="entry name" value="FN3_dom"/>
</dbReference>
<feature type="region of interest" description="Disordered" evidence="2">
    <location>
        <begin position="1419"/>
        <end position="1451"/>
    </location>
</feature>
<dbReference type="GO" id="GO:0031175">
    <property type="term" value="P:neuron projection development"/>
    <property type="evidence" value="ECO:0007669"/>
    <property type="project" value="TreeGrafter"/>
</dbReference>
<feature type="domain" description="Fibronectin type-III" evidence="3">
    <location>
        <begin position="843"/>
        <end position="932"/>
    </location>
</feature>
<feature type="region of interest" description="Disordered" evidence="2">
    <location>
        <begin position="1476"/>
        <end position="1515"/>
    </location>
</feature>
<accession>A0A8C0HHY5</accession>
<feature type="compositionally biased region" description="Gly residues" evidence="2">
    <location>
        <begin position="1633"/>
        <end position="1649"/>
    </location>
</feature>
<feature type="domain" description="Fibronectin type-III" evidence="3">
    <location>
        <begin position="504"/>
        <end position="593"/>
    </location>
</feature>
<evidence type="ECO:0000256" key="2">
    <source>
        <dbReference type="SAM" id="MobiDB-lite"/>
    </source>
</evidence>
<dbReference type="InterPro" id="IPR013783">
    <property type="entry name" value="Ig-like_fold"/>
</dbReference>
<feature type="domain" description="Fibronectin type-III" evidence="3">
    <location>
        <begin position="106"/>
        <end position="194"/>
    </location>
</feature>
<feature type="region of interest" description="Disordered" evidence="2">
    <location>
        <begin position="713"/>
        <end position="754"/>
    </location>
</feature>
<evidence type="ECO:0000256" key="1">
    <source>
        <dbReference type="ARBA" id="ARBA00022737"/>
    </source>
</evidence>
<feature type="domain" description="Fibronectin type-III" evidence="3">
    <location>
        <begin position="1108"/>
        <end position="1199"/>
    </location>
</feature>
<name>A0A8C0HHY5_CHEAB</name>
<feature type="domain" description="Fibronectin type-III" evidence="3">
    <location>
        <begin position="8"/>
        <end position="97"/>
    </location>
</feature>
<dbReference type="InterPro" id="IPR050991">
    <property type="entry name" value="ECM_Regulatory_Proteins"/>
</dbReference>
<feature type="compositionally biased region" description="Pro residues" evidence="2">
    <location>
        <begin position="1485"/>
        <end position="1499"/>
    </location>
</feature>
<feature type="domain" description="Fibronectin type-III" evidence="3">
    <location>
        <begin position="750"/>
        <end position="842"/>
    </location>
</feature>
<evidence type="ECO:0000259" key="3">
    <source>
        <dbReference type="PROSITE" id="PS50853"/>
    </source>
</evidence>
<reference evidence="4" key="2">
    <citation type="submission" date="2025-09" db="UniProtKB">
        <authorList>
            <consortium name="Ensembl"/>
        </authorList>
    </citation>
    <scope>IDENTIFICATION</scope>
</reference>
<feature type="domain" description="Fibronectin type-III" evidence="3">
    <location>
        <begin position="602"/>
        <end position="693"/>
    </location>
</feature>
<dbReference type="PANTHER" id="PTHR46708">
    <property type="entry name" value="TENASCIN"/>
    <property type="match status" value="1"/>
</dbReference>
<reference evidence="4" key="1">
    <citation type="submission" date="2025-08" db="UniProtKB">
        <authorList>
            <consortium name="Ensembl"/>
        </authorList>
    </citation>
    <scope>IDENTIFICATION</scope>
</reference>
<proteinExistence type="predicted"/>
<keyword evidence="1" id="KW-0677">Repeat</keyword>
<feature type="compositionally biased region" description="Pro residues" evidence="2">
    <location>
        <begin position="720"/>
        <end position="729"/>
    </location>
</feature>
<feature type="domain" description="Fibronectin type-III" evidence="3">
    <location>
        <begin position="933"/>
        <end position="1024"/>
    </location>
</feature>
<feature type="region of interest" description="Disordered" evidence="2">
    <location>
        <begin position="1529"/>
        <end position="1649"/>
    </location>
</feature>
<dbReference type="OMA" id="WGSEKDF"/>
<dbReference type="GO" id="GO:0030155">
    <property type="term" value="P:regulation of cell adhesion"/>
    <property type="evidence" value="ECO:0007669"/>
    <property type="project" value="TreeGrafter"/>
</dbReference>
<dbReference type="Proteomes" id="UP000694404">
    <property type="component" value="Unplaced"/>
</dbReference>
<dbReference type="PANTHER" id="PTHR46708:SF3">
    <property type="entry name" value="TENASCIN-X"/>
    <property type="match status" value="1"/>
</dbReference>
<feature type="region of interest" description="Disordered" evidence="2">
    <location>
        <begin position="1185"/>
        <end position="1207"/>
    </location>
</feature>
<feature type="compositionally biased region" description="Gly residues" evidence="2">
    <location>
        <begin position="1614"/>
        <end position="1624"/>
    </location>
</feature>
<feature type="domain" description="Fibronectin type-III" evidence="3">
    <location>
        <begin position="1301"/>
        <end position="1393"/>
    </location>
</feature>
<dbReference type="GO" id="GO:0005615">
    <property type="term" value="C:extracellular space"/>
    <property type="evidence" value="ECO:0007669"/>
    <property type="project" value="TreeGrafter"/>
</dbReference>
<dbReference type="InterPro" id="IPR036116">
    <property type="entry name" value="FN3_sf"/>
</dbReference>
<dbReference type="CDD" id="cd00063">
    <property type="entry name" value="FN3"/>
    <property type="match status" value="14"/>
</dbReference>
<dbReference type="GeneTree" id="ENSGT00940000155565"/>
<keyword evidence="5" id="KW-1185">Reference proteome</keyword>
<evidence type="ECO:0000313" key="5">
    <source>
        <dbReference type="Proteomes" id="UP000694404"/>
    </source>
</evidence>
<dbReference type="Pfam" id="PF00041">
    <property type="entry name" value="fn3"/>
    <property type="match status" value="13"/>
</dbReference>
<evidence type="ECO:0000313" key="4">
    <source>
        <dbReference type="Ensembl" id="ENSCABP00000022605.1"/>
    </source>
</evidence>
<organism evidence="4 5">
    <name type="scientific">Chelonoidis abingdonii</name>
    <name type="common">Abingdon island giant tortoise</name>
    <name type="synonym">Testudo abingdonii</name>
    <dbReference type="NCBI Taxonomy" id="106734"/>
    <lineage>
        <taxon>Eukaryota</taxon>
        <taxon>Metazoa</taxon>
        <taxon>Chordata</taxon>
        <taxon>Craniata</taxon>
        <taxon>Vertebrata</taxon>
        <taxon>Euteleostomi</taxon>
        <taxon>Archelosauria</taxon>
        <taxon>Testudinata</taxon>
        <taxon>Testudines</taxon>
        <taxon>Cryptodira</taxon>
        <taxon>Durocryptodira</taxon>
        <taxon>Testudinoidea</taxon>
        <taxon>Testudinidae</taxon>
        <taxon>Chelonoidis</taxon>
    </lineage>
</organism>
<dbReference type="SMART" id="SM00060">
    <property type="entry name" value="FN3"/>
    <property type="match status" value="15"/>
</dbReference>
<dbReference type="Gene3D" id="2.60.40.10">
    <property type="entry name" value="Immunoglobulins"/>
    <property type="match status" value="15"/>
</dbReference>